<dbReference type="PANTHER" id="PTHR12526">
    <property type="entry name" value="GLYCOSYLTRANSFERASE"/>
    <property type="match status" value="1"/>
</dbReference>
<comment type="caution">
    <text evidence="2">The sequence shown here is derived from an EMBL/GenBank/DDBJ whole genome shotgun (WGS) entry which is preliminary data.</text>
</comment>
<accession>A0A7X0DNJ1</accession>
<name>A0A7X0DNJ1_NOVIT</name>
<dbReference type="Pfam" id="PF13692">
    <property type="entry name" value="Glyco_trans_1_4"/>
    <property type="match status" value="1"/>
</dbReference>
<organism evidence="2 3">
    <name type="scientific">Novispirillum itersonii</name>
    <name type="common">Aquaspirillum itersonii</name>
    <dbReference type="NCBI Taxonomy" id="189"/>
    <lineage>
        <taxon>Bacteria</taxon>
        <taxon>Pseudomonadati</taxon>
        <taxon>Pseudomonadota</taxon>
        <taxon>Alphaproteobacteria</taxon>
        <taxon>Rhodospirillales</taxon>
        <taxon>Novispirillaceae</taxon>
        <taxon>Novispirillum</taxon>
    </lineage>
</organism>
<dbReference type="PANTHER" id="PTHR12526:SF636">
    <property type="entry name" value="BLL3647 PROTEIN"/>
    <property type="match status" value="1"/>
</dbReference>
<dbReference type="RefSeq" id="WP_184264242.1">
    <property type="nucleotide sequence ID" value="NZ_JACIIX010000011.1"/>
</dbReference>
<keyword evidence="2" id="KW-0808">Transferase</keyword>
<sequence length="373" mass="39916">MRIVIADEGDPFDSTLAGERPLRGAELCLVRLAEAFAAAGHEVLCLTRCRHPLLRNGVRWIPLHDVPLWKTLPVDLFIVARGGRALDLAARWGGAVGRLVLWSLTGPQVSLPLLWRLWRRRPLLVFVSQAQAAACPVWVPGLRRVIPHGVAPLFVSHRQDPPPPRAAFLSDPRRGLADLLDLWEQRVLPRLPGAELHVFTGSAIMGRGDADLPETAGLLARAGQTAGVVLHGAVPQKPLAGELAGLRAFCYPATVEEAFCLPAAETQALGLPGVVMARGALPERVQNGVTGFVTPAGNAAAFAEALIAVLEKNVLWSHLHRAACEQPVRRWPEVAAEFLALVEQPVTARPAMTGPLPPSAHRLSADGVAAGAE</sequence>
<dbReference type="GO" id="GO:0016757">
    <property type="term" value="F:glycosyltransferase activity"/>
    <property type="evidence" value="ECO:0007669"/>
    <property type="project" value="TreeGrafter"/>
</dbReference>
<reference evidence="2 3" key="1">
    <citation type="submission" date="2020-08" db="EMBL/GenBank/DDBJ databases">
        <title>Genomic Encyclopedia of Type Strains, Phase IV (KMG-IV): sequencing the most valuable type-strain genomes for metagenomic binning, comparative biology and taxonomic classification.</title>
        <authorList>
            <person name="Goeker M."/>
        </authorList>
    </citation>
    <scope>NUCLEOTIDE SEQUENCE [LARGE SCALE GENOMIC DNA]</scope>
    <source>
        <strain evidence="2 3">DSM 11590</strain>
    </source>
</reference>
<dbReference type="Gene3D" id="3.40.50.2000">
    <property type="entry name" value="Glycogen Phosphorylase B"/>
    <property type="match status" value="2"/>
</dbReference>
<gene>
    <name evidence="2" type="ORF">FHS48_002868</name>
</gene>
<proteinExistence type="predicted"/>
<evidence type="ECO:0000313" key="2">
    <source>
        <dbReference type="EMBL" id="MBB6211429.1"/>
    </source>
</evidence>
<protein>
    <submittedName>
        <fullName evidence="2">Glycosyltransferase involved in cell wall biosynthesis</fullName>
    </submittedName>
</protein>
<evidence type="ECO:0000256" key="1">
    <source>
        <dbReference type="SAM" id="MobiDB-lite"/>
    </source>
</evidence>
<dbReference type="Proteomes" id="UP000544872">
    <property type="component" value="Unassembled WGS sequence"/>
</dbReference>
<dbReference type="AlphaFoldDB" id="A0A7X0DNJ1"/>
<dbReference type="SUPFAM" id="SSF53756">
    <property type="entry name" value="UDP-Glycosyltransferase/glycogen phosphorylase"/>
    <property type="match status" value="1"/>
</dbReference>
<evidence type="ECO:0000313" key="3">
    <source>
        <dbReference type="Proteomes" id="UP000544872"/>
    </source>
</evidence>
<dbReference type="EMBL" id="JACIIX010000011">
    <property type="protein sequence ID" value="MBB6211429.1"/>
    <property type="molecule type" value="Genomic_DNA"/>
</dbReference>
<keyword evidence="3" id="KW-1185">Reference proteome</keyword>
<feature type="region of interest" description="Disordered" evidence="1">
    <location>
        <begin position="350"/>
        <end position="373"/>
    </location>
</feature>